<dbReference type="AlphaFoldDB" id="A0A8J8T342"/>
<dbReference type="SUPFAM" id="SSF82185">
    <property type="entry name" value="Histone H3 K4-specific methyltransferase SET7/9 N-terminal domain"/>
    <property type="match status" value="1"/>
</dbReference>
<evidence type="ECO:0000313" key="2">
    <source>
        <dbReference type="Proteomes" id="UP000785679"/>
    </source>
</evidence>
<dbReference type="Gene3D" id="2.20.110.10">
    <property type="entry name" value="Histone H3 K4-specific methyltransferase SET7/9 N-terminal domain"/>
    <property type="match status" value="1"/>
</dbReference>
<comment type="caution">
    <text evidence="1">The sequence shown here is derived from an EMBL/GenBank/DDBJ whole genome shotgun (WGS) entry which is preliminary data.</text>
</comment>
<protein>
    <submittedName>
        <fullName evidence="1">Uncharacterized protein</fullName>
    </submittedName>
</protein>
<organism evidence="1 2">
    <name type="scientific">Halteria grandinella</name>
    <dbReference type="NCBI Taxonomy" id="5974"/>
    <lineage>
        <taxon>Eukaryota</taxon>
        <taxon>Sar</taxon>
        <taxon>Alveolata</taxon>
        <taxon>Ciliophora</taxon>
        <taxon>Intramacronucleata</taxon>
        <taxon>Spirotrichea</taxon>
        <taxon>Stichotrichia</taxon>
        <taxon>Sporadotrichida</taxon>
        <taxon>Halteriidae</taxon>
        <taxon>Halteria</taxon>
    </lineage>
</organism>
<sequence>MIYMLNQVSAENSSIIKLWDNLGQFPAFMELEPAHYSMPSVVKTTQITSENGDHHLYYGEYVIGQIAGKGLLFTTKPDGTHIFCQTAENCSRSITIIKGLVTVEEMVYLDDDQYSYTLFKKEYNIEALVNKEKIGQGKWIYRDGSKVIEGPFLKGEIHGQAKEMRKIGDEMVEVQCIYDMGRIVEELVVNEPIKSEKQ</sequence>
<gene>
    <name evidence="1" type="ORF">FGO68_gene1147</name>
</gene>
<reference evidence="1" key="1">
    <citation type="submission" date="2019-06" db="EMBL/GenBank/DDBJ databases">
        <authorList>
            <person name="Zheng W."/>
        </authorList>
    </citation>
    <scope>NUCLEOTIDE SEQUENCE</scope>
    <source>
        <strain evidence="1">QDHG01</strain>
    </source>
</reference>
<evidence type="ECO:0000313" key="1">
    <source>
        <dbReference type="EMBL" id="TNV80090.1"/>
    </source>
</evidence>
<dbReference type="EMBL" id="RRYP01007998">
    <property type="protein sequence ID" value="TNV80090.1"/>
    <property type="molecule type" value="Genomic_DNA"/>
</dbReference>
<proteinExistence type="predicted"/>
<accession>A0A8J8T342</accession>
<keyword evidence="2" id="KW-1185">Reference proteome</keyword>
<name>A0A8J8T342_HALGN</name>
<dbReference type="Proteomes" id="UP000785679">
    <property type="component" value="Unassembled WGS sequence"/>
</dbReference>